<evidence type="ECO:0000313" key="3">
    <source>
        <dbReference type="EMBL" id="ABK18580.1"/>
    </source>
</evidence>
<dbReference type="InterPro" id="IPR050194">
    <property type="entry name" value="Glycosyltransferase_grp1"/>
</dbReference>
<dbReference type="RefSeq" id="WP_011699745.1">
    <property type="nucleotide sequence ID" value="NC_008554.1"/>
</dbReference>
<dbReference type="CDD" id="cd03814">
    <property type="entry name" value="GT4-like"/>
    <property type="match status" value="1"/>
</dbReference>
<evidence type="ECO:0000259" key="1">
    <source>
        <dbReference type="Pfam" id="PF00534"/>
    </source>
</evidence>
<keyword evidence="3" id="KW-0808">Transferase</keyword>
<dbReference type="EMBL" id="CP000478">
    <property type="protein sequence ID" value="ABK18580.1"/>
    <property type="molecule type" value="Genomic_DNA"/>
</dbReference>
<dbReference type="AlphaFoldDB" id="A0LMC8"/>
<proteinExistence type="predicted"/>
<dbReference type="SUPFAM" id="SSF89550">
    <property type="entry name" value="PHP domain-like"/>
    <property type="match status" value="1"/>
</dbReference>
<reference evidence="3 4" key="1">
    <citation type="submission" date="2006-10" db="EMBL/GenBank/DDBJ databases">
        <title>Complete sequence of Syntrophobacter fumaroxidans MPOB.</title>
        <authorList>
            <consortium name="US DOE Joint Genome Institute"/>
            <person name="Copeland A."/>
            <person name="Lucas S."/>
            <person name="Lapidus A."/>
            <person name="Barry K."/>
            <person name="Detter J.C."/>
            <person name="Glavina del Rio T."/>
            <person name="Hammon N."/>
            <person name="Israni S."/>
            <person name="Pitluck S."/>
            <person name="Goltsman E.G."/>
            <person name="Martinez M."/>
            <person name="Schmutz J."/>
            <person name="Larimer F."/>
            <person name="Land M."/>
            <person name="Hauser L."/>
            <person name="Kyrpides N."/>
            <person name="Kim E."/>
            <person name="Boone D.R."/>
            <person name="Brockman F."/>
            <person name="Culley D."/>
            <person name="Ferry J."/>
            <person name="Gunsalus R."/>
            <person name="McInerney M.J."/>
            <person name="Morrison M."/>
            <person name="Plugge C."/>
            <person name="Rohlin L."/>
            <person name="Scholten J."/>
            <person name="Sieber J."/>
            <person name="Stams A.J.M."/>
            <person name="Worm P."/>
            <person name="Henstra A.M."/>
            <person name="Richardson P."/>
        </authorList>
    </citation>
    <scope>NUCLEOTIDE SEQUENCE [LARGE SCALE GENOMIC DNA]</scope>
    <source>
        <strain evidence="4">DSM 10017 / MPOB</strain>
    </source>
</reference>
<dbReference type="KEGG" id="sfu:Sfum_2903"/>
<dbReference type="InParanoid" id="A0LMC8"/>
<protein>
    <submittedName>
        <fullName evidence="3">Glycosyl transferase, group 1</fullName>
    </submittedName>
</protein>
<dbReference type="PANTHER" id="PTHR45947:SF3">
    <property type="entry name" value="SULFOQUINOVOSYL TRANSFERASE SQD2"/>
    <property type="match status" value="1"/>
</dbReference>
<dbReference type="CAZy" id="GT4">
    <property type="family name" value="Glycosyltransferase Family 4"/>
</dbReference>
<feature type="domain" description="Glycosyltransferase subfamily 4-like N-terminal" evidence="2">
    <location>
        <begin position="452"/>
        <end position="622"/>
    </location>
</feature>
<dbReference type="Proteomes" id="UP000001784">
    <property type="component" value="Chromosome"/>
</dbReference>
<dbReference type="Pfam" id="PF00534">
    <property type="entry name" value="Glycos_transf_1"/>
    <property type="match status" value="1"/>
</dbReference>
<dbReference type="InterPro" id="IPR016195">
    <property type="entry name" value="Pol/histidinol_Pase-like"/>
</dbReference>
<dbReference type="Pfam" id="PF13439">
    <property type="entry name" value="Glyco_transf_4"/>
    <property type="match status" value="1"/>
</dbReference>
<evidence type="ECO:0000313" key="4">
    <source>
        <dbReference type="Proteomes" id="UP000001784"/>
    </source>
</evidence>
<sequence length="827" mass="92965">MTMESTESETTRVDLHLHSKFSIRPSQWVLQKIGCPESFADPAELYGLARRKGMSLVTITDHNTIAGCLEIAHLPGTFVSEEVTSYFPEDGCKVHVLVYGIDEQNHAEIRKARESVYDLVAYLNGKGIYHVLAHPLFALNDKLTKAHFEKALLLFRNFELNGSRSLTQNQCLRLILSSLEPGTIEGLVEKHGIEPHFPDPWKKILVGGSDDHSSLNIASTYTEVQGTHSVATFLRELRESPRVVGEGSDPKSFARNIYAIAYQFYKQKLGLEKYADRDELLRVLDRFLKPGKVEEPGVLSRLHAFWNSRRHHRSGNGASAGIRELLRHEALTSLRDSPELLRAAESGDSEQPGLEQKWFEFVNRVSNKVLLHSADHLLDHLAGANVFNVFHSLGSAGGLYTLMAPYFLAYSMFSRQKAFSLEAGEWFGSKGQLRAEPGRLKIAHFTDTFYEINGVASTLRQQISMAIKNGKELVIITCDMRDQSGLPGVRNFRPVGFHELPEYPEQKLCYPPFLEMLSYCYENEFTHIHAATPGPIGLAALAIARILALPIYGTYHTALPQYAQYLTNDPAIEELTWRYTLWYYDQMDEIFVPSRSTADELAQKGIAPGKIRVSARGIDTRRFHPSKRSRFLEERYRIDGRAVRLLYVGRISKEKDLPVLEDAYRFLVKTAGARVHLILTGDGPYLGEMRERLKDLPCTFTGTLEGEDLATVYASSDLFVFPSRTDTFGNVVLEAQASGLPVVVTDSGGPQENLLPGKTGVVVRGNSALHLFETLRDLVQDPRRLKEMGKNARLYVEGRSSEEAFHAGWQMYQNRPKGTETALDRAI</sequence>
<organism evidence="3 4">
    <name type="scientific">Syntrophobacter fumaroxidans (strain DSM 10017 / MPOB)</name>
    <dbReference type="NCBI Taxonomy" id="335543"/>
    <lineage>
        <taxon>Bacteria</taxon>
        <taxon>Pseudomonadati</taxon>
        <taxon>Thermodesulfobacteriota</taxon>
        <taxon>Syntrophobacteria</taxon>
        <taxon>Syntrophobacterales</taxon>
        <taxon>Syntrophobacteraceae</taxon>
        <taxon>Syntrophobacter</taxon>
    </lineage>
</organism>
<dbReference type="Gene3D" id="3.40.50.2000">
    <property type="entry name" value="Glycogen Phosphorylase B"/>
    <property type="match status" value="2"/>
</dbReference>
<feature type="domain" description="Glycosyl transferase family 1" evidence="1">
    <location>
        <begin position="635"/>
        <end position="793"/>
    </location>
</feature>
<dbReference type="InterPro" id="IPR001296">
    <property type="entry name" value="Glyco_trans_1"/>
</dbReference>
<dbReference type="PANTHER" id="PTHR45947">
    <property type="entry name" value="SULFOQUINOVOSYL TRANSFERASE SQD2"/>
    <property type="match status" value="1"/>
</dbReference>
<dbReference type="InterPro" id="IPR028098">
    <property type="entry name" value="Glyco_trans_4-like_N"/>
</dbReference>
<name>A0LMC8_SYNFM</name>
<dbReference type="HOGENOM" id="CLU_018859_0_0_7"/>
<dbReference type="SUPFAM" id="SSF53756">
    <property type="entry name" value="UDP-Glycosyltransferase/glycogen phosphorylase"/>
    <property type="match status" value="1"/>
</dbReference>
<gene>
    <name evidence="3" type="ordered locus">Sfum_2903</name>
</gene>
<keyword evidence="4" id="KW-1185">Reference proteome</keyword>
<dbReference type="Gene3D" id="3.20.20.140">
    <property type="entry name" value="Metal-dependent hydrolases"/>
    <property type="match status" value="1"/>
</dbReference>
<dbReference type="GO" id="GO:0016757">
    <property type="term" value="F:glycosyltransferase activity"/>
    <property type="evidence" value="ECO:0007669"/>
    <property type="project" value="InterPro"/>
</dbReference>
<dbReference type="eggNOG" id="COG0438">
    <property type="taxonomic scope" value="Bacteria"/>
</dbReference>
<dbReference type="STRING" id="335543.Sfum_2903"/>
<evidence type="ECO:0000259" key="2">
    <source>
        <dbReference type="Pfam" id="PF13439"/>
    </source>
</evidence>
<dbReference type="eggNOG" id="COG0613">
    <property type="taxonomic scope" value="Bacteria"/>
</dbReference>
<dbReference type="CDD" id="cd07432">
    <property type="entry name" value="PHP_HisPPase"/>
    <property type="match status" value="1"/>
</dbReference>
<accession>A0LMC8</accession>